<dbReference type="HOGENOM" id="CLU_056469_1_2_9"/>
<feature type="transmembrane region" description="Helical" evidence="6">
    <location>
        <begin position="30"/>
        <end position="46"/>
    </location>
</feature>
<keyword evidence="3 6" id="KW-0812">Transmembrane</keyword>
<accession>B7ATF3</accession>
<feature type="transmembrane region" description="Helical" evidence="6">
    <location>
        <begin position="58"/>
        <end position="76"/>
    </location>
</feature>
<evidence type="ECO:0000313" key="7">
    <source>
        <dbReference type="EMBL" id="EEC56937.1"/>
    </source>
</evidence>
<dbReference type="InterPro" id="IPR051611">
    <property type="entry name" value="ECF_transporter_component"/>
</dbReference>
<keyword evidence="2" id="KW-1003">Cell membrane</keyword>
<evidence type="ECO:0000256" key="4">
    <source>
        <dbReference type="ARBA" id="ARBA00022989"/>
    </source>
</evidence>
<protein>
    <recommendedName>
        <fullName evidence="9">Cobalt ECF transporter T component CbiQ</fullName>
    </recommendedName>
</protein>
<dbReference type="STRING" id="483218.BACPEC_01423"/>
<sequence>MSKIENAIHELHRINSMQEGAGRLKEADPLLKFLVTIIYIITVVSFDNTDAVGELAMILYPLCMFIIGELSVGLCIKRIGYIIPFVCLVGIFNPPGSMVTLILKGIFTITAAYILIITTGIEDICAALARLHMPKIIVTLVLLIYRYITVLLEEVNQTVQAYLLRAPGQKGIAFRAWGPLTGQILLRSMDRASAVYESMCLRGCRGTFIYKNTVHMRLKDIALLAAFCGIMVLLRYVHVFEIVGDFII</sequence>
<name>B7ATF3_9FIRM</name>
<evidence type="ECO:0000256" key="3">
    <source>
        <dbReference type="ARBA" id="ARBA00022692"/>
    </source>
</evidence>
<comment type="caution">
    <text evidence="7">The sequence shown here is derived from an EMBL/GenBank/DDBJ whole genome shotgun (WGS) entry which is preliminary data.</text>
</comment>
<evidence type="ECO:0008006" key="9">
    <source>
        <dbReference type="Google" id="ProtNLM"/>
    </source>
</evidence>
<feature type="transmembrane region" description="Helical" evidence="6">
    <location>
        <begin position="83"/>
        <end position="103"/>
    </location>
</feature>
<evidence type="ECO:0000256" key="1">
    <source>
        <dbReference type="ARBA" id="ARBA00004141"/>
    </source>
</evidence>
<gene>
    <name evidence="7" type="ORF">BACPEC_01423</name>
</gene>
<keyword evidence="8" id="KW-1185">Reference proteome</keyword>
<evidence type="ECO:0000256" key="5">
    <source>
        <dbReference type="ARBA" id="ARBA00023136"/>
    </source>
</evidence>
<evidence type="ECO:0000256" key="6">
    <source>
        <dbReference type="SAM" id="Phobius"/>
    </source>
</evidence>
<dbReference type="PANTHER" id="PTHR34857:SF2">
    <property type="entry name" value="SLL0384 PROTEIN"/>
    <property type="match status" value="1"/>
</dbReference>
<dbReference type="eggNOG" id="COG0619">
    <property type="taxonomic scope" value="Bacteria"/>
</dbReference>
<dbReference type="EMBL" id="ABVQ01000036">
    <property type="protein sequence ID" value="EEC56937.1"/>
    <property type="molecule type" value="Genomic_DNA"/>
</dbReference>
<reference evidence="7 8" key="2">
    <citation type="submission" date="2008-11" db="EMBL/GenBank/DDBJ databases">
        <authorList>
            <person name="Fulton L."/>
            <person name="Clifton S."/>
            <person name="Fulton B."/>
            <person name="Xu J."/>
            <person name="Minx P."/>
            <person name="Pepin K.H."/>
            <person name="Johnson M."/>
            <person name="Bhonagiri V."/>
            <person name="Nash W.E."/>
            <person name="Mardis E.R."/>
            <person name="Wilson R.K."/>
        </authorList>
    </citation>
    <scope>NUCLEOTIDE SEQUENCE [LARGE SCALE GENOMIC DNA]</scope>
    <source>
        <strain evidence="7 8">ATCC 43243</strain>
    </source>
</reference>
<feature type="transmembrane region" description="Helical" evidence="6">
    <location>
        <begin position="109"/>
        <end position="129"/>
    </location>
</feature>
<dbReference type="Pfam" id="PF02361">
    <property type="entry name" value="CbiQ"/>
    <property type="match status" value="1"/>
</dbReference>
<comment type="subcellular location">
    <subcellularLocation>
        <location evidence="1">Membrane</location>
        <topology evidence="1">Multi-pass membrane protein</topology>
    </subcellularLocation>
</comment>
<dbReference type="Proteomes" id="UP000003136">
    <property type="component" value="Unassembled WGS sequence"/>
</dbReference>
<evidence type="ECO:0000313" key="8">
    <source>
        <dbReference type="Proteomes" id="UP000003136"/>
    </source>
</evidence>
<keyword evidence="4 6" id="KW-1133">Transmembrane helix</keyword>
<evidence type="ECO:0000256" key="2">
    <source>
        <dbReference type="ARBA" id="ARBA00022475"/>
    </source>
</evidence>
<dbReference type="CDD" id="cd16914">
    <property type="entry name" value="EcfT"/>
    <property type="match status" value="1"/>
</dbReference>
<dbReference type="GO" id="GO:0005886">
    <property type="term" value="C:plasma membrane"/>
    <property type="evidence" value="ECO:0007669"/>
    <property type="project" value="UniProtKB-ARBA"/>
</dbReference>
<feature type="transmembrane region" description="Helical" evidence="6">
    <location>
        <begin position="221"/>
        <end position="238"/>
    </location>
</feature>
<dbReference type="AlphaFoldDB" id="B7ATF3"/>
<dbReference type="PANTHER" id="PTHR34857">
    <property type="entry name" value="SLL0384 PROTEIN"/>
    <property type="match status" value="1"/>
</dbReference>
<keyword evidence="5 6" id="KW-0472">Membrane</keyword>
<organism evidence="7 8">
    <name type="scientific">[Bacteroides] pectinophilus ATCC 43243</name>
    <dbReference type="NCBI Taxonomy" id="483218"/>
    <lineage>
        <taxon>Bacteria</taxon>
        <taxon>Bacillati</taxon>
        <taxon>Bacillota</taxon>
        <taxon>Clostridia</taxon>
        <taxon>Eubacteriales</taxon>
    </lineage>
</organism>
<proteinExistence type="predicted"/>
<dbReference type="InterPro" id="IPR003339">
    <property type="entry name" value="ABC/ECF_trnsptr_transmembrane"/>
</dbReference>
<reference evidence="7 8" key="1">
    <citation type="submission" date="2008-11" db="EMBL/GenBank/DDBJ databases">
        <title>Draft genome sequence of Bacteroides pectinophilus (ATCC 43243).</title>
        <authorList>
            <person name="Sudarsanam P."/>
            <person name="Ley R."/>
            <person name="Guruge J."/>
            <person name="Turnbaugh P.J."/>
            <person name="Mahowald M."/>
            <person name="Liep D."/>
            <person name="Gordon J."/>
        </authorList>
    </citation>
    <scope>NUCLEOTIDE SEQUENCE [LARGE SCALE GENOMIC DNA]</scope>
    <source>
        <strain evidence="7 8">ATCC 43243</strain>
    </source>
</reference>